<feature type="transmembrane region" description="Helical" evidence="1">
    <location>
        <begin position="67"/>
        <end position="84"/>
    </location>
</feature>
<feature type="transmembrane region" description="Helical" evidence="1">
    <location>
        <begin position="584"/>
        <end position="617"/>
    </location>
</feature>
<feature type="transmembrane region" description="Helical" evidence="1">
    <location>
        <begin position="361"/>
        <end position="379"/>
    </location>
</feature>
<keyword evidence="1" id="KW-0472">Membrane</keyword>
<feature type="transmembrane region" description="Helical" evidence="1">
    <location>
        <begin position="123"/>
        <end position="140"/>
    </location>
</feature>
<feature type="transmembrane region" description="Helical" evidence="1">
    <location>
        <begin position="458"/>
        <end position="475"/>
    </location>
</feature>
<reference evidence="3 4" key="1">
    <citation type="submission" date="2019-03" db="EMBL/GenBank/DDBJ databases">
        <title>Genomic Encyclopedia of Type Strains, Phase IV (KMG-IV): sequencing the most valuable type-strain genomes for metagenomic binning, comparative biology and taxonomic classification.</title>
        <authorList>
            <person name="Goeker M."/>
        </authorList>
    </citation>
    <scope>NUCLEOTIDE SEQUENCE [LARGE SCALE GENOMIC DNA]</scope>
    <source>
        <strain evidence="3 4">DSM 19377</strain>
    </source>
</reference>
<evidence type="ECO:0000313" key="3">
    <source>
        <dbReference type="EMBL" id="TCP21296.1"/>
    </source>
</evidence>
<feature type="transmembrane region" description="Helical" evidence="1">
    <location>
        <begin position="481"/>
        <end position="506"/>
    </location>
</feature>
<feature type="transmembrane region" description="Helical" evidence="1">
    <location>
        <begin position="518"/>
        <end position="537"/>
    </location>
</feature>
<feature type="transmembrane region" description="Helical" evidence="1">
    <location>
        <begin position="295"/>
        <end position="316"/>
    </location>
</feature>
<feature type="domain" description="TRAP C4-dicarboxylate transport system permease DctM subunit" evidence="2">
    <location>
        <begin position="110"/>
        <end position="541"/>
    </location>
</feature>
<keyword evidence="1" id="KW-1133">Transmembrane helix</keyword>
<organism evidence="3 4">
    <name type="scientific">Scopulibacillus darangshiensis</name>
    <dbReference type="NCBI Taxonomy" id="442528"/>
    <lineage>
        <taxon>Bacteria</taxon>
        <taxon>Bacillati</taxon>
        <taxon>Bacillota</taxon>
        <taxon>Bacilli</taxon>
        <taxon>Bacillales</taxon>
        <taxon>Sporolactobacillaceae</taxon>
        <taxon>Scopulibacillus</taxon>
    </lineage>
</organism>
<accession>A0A4V2SKY8</accession>
<dbReference type="InterPro" id="IPR010656">
    <property type="entry name" value="DctM"/>
</dbReference>
<dbReference type="InterPro" id="IPR011853">
    <property type="entry name" value="TRAP_DctM-Dct_fused"/>
</dbReference>
<dbReference type="PANTHER" id="PTHR43849">
    <property type="entry name" value="BLL3936 PROTEIN"/>
    <property type="match status" value="1"/>
</dbReference>
<feature type="transmembrane region" description="Helical" evidence="1">
    <location>
        <begin position="428"/>
        <end position="451"/>
    </location>
</feature>
<feature type="transmembrane region" description="Helical" evidence="1">
    <location>
        <begin position="170"/>
        <end position="193"/>
    </location>
</feature>
<keyword evidence="4" id="KW-1185">Reference proteome</keyword>
<sequence>MRTFKGKLGIAFTIWAIITLVFHIYTAYFGSYEPRVQRSIHLLLLLPLAFIVFPFRRKGKKSDKPAVFDWLLAILSMLPSLYLLLNAANLNKRIEFVNPVTMTQVILGTLVVILVIEACRRAVSFAFAIVIAFLICYIFVAPHLPGMFHSRVISFDRVIELFYLKGDEGIYGFLTGISSNTLFIFIAFAAIMLRTGVGKYLMDISIFLTGRYRGGPAKIAVLSSGLYGSISGSSVSDVYSTGSFSIPLMKKIGYSSTKAGAIEAVASAGGPLMPPIMGAGAFVMAEMTSTNYTNIIKAAILSAIIYYIGVLSTVHFEAISMNLSRSPKEWNVGFKNILKRIPYAIPFVAILYFLFTGYSPAKSAVYALVSCILVWLVMSRRQLNFKNIIDGVNYAVSGAVVIASALAGAGIIVAVLNQTGVALSLGNIILNYSFGNLGIALFLIMIVTLVLGAGIPTTPAYVITATVAAGALSYFDVPILIAHLFVFYFAILADITPPVGVTAFSAANVAESPPMKTALMTPRFALAGFIVPFVFVMKPELLFYQDTSFGMTVLTFISTGLAVIALAAVVVGTLFRKMSVTMRLAIFIAAIISLSNIAIISISGVILLLALICLEYLQYKGKSANNYANKSHVTESR</sequence>
<protein>
    <submittedName>
        <fullName evidence="3">TRAP transporter 4TM/12TM fusion protein</fullName>
    </submittedName>
</protein>
<gene>
    <name evidence="3" type="ORF">EV207_14421</name>
</gene>
<feature type="transmembrane region" description="Helical" evidence="1">
    <location>
        <begin position="36"/>
        <end position="55"/>
    </location>
</feature>
<feature type="transmembrane region" description="Helical" evidence="1">
    <location>
        <begin position="337"/>
        <end position="355"/>
    </location>
</feature>
<feature type="transmembrane region" description="Helical" evidence="1">
    <location>
        <begin position="12"/>
        <end position="30"/>
    </location>
</feature>
<keyword evidence="1" id="KW-0812">Transmembrane</keyword>
<feature type="transmembrane region" description="Helical" evidence="1">
    <location>
        <begin position="96"/>
        <end position="116"/>
    </location>
</feature>
<proteinExistence type="predicted"/>
<comment type="caution">
    <text evidence="3">The sequence shown here is derived from an EMBL/GenBank/DDBJ whole genome shotgun (WGS) entry which is preliminary data.</text>
</comment>
<dbReference type="PANTHER" id="PTHR43849:SF2">
    <property type="entry name" value="BLL3936 PROTEIN"/>
    <property type="match status" value="1"/>
</dbReference>
<dbReference type="OrthoDB" id="9759894at2"/>
<dbReference type="Pfam" id="PF06808">
    <property type="entry name" value="DctM"/>
    <property type="match status" value="1"/>
</dbReference>
<evidence type="ECO:0000313" key="4">
    <source>
        <dbReference type="Proteomes" id="UP000295416"/>
    </source>
</evidence>
<dbReference type="RefSeq" id="WP_132747822.1">
    <property type="nucleotide sequence ID" value="NZ_SLXK01000044.1"/>
</dbReference>
<evidence type="ECO:0000259" key="2">
    <source>
        <dbReference type="Pfam" id="PF06808"/>
    </source>
</evidence>
<dbReference type="EMBL" id="SLXK01000044">
    <property type="protein sequence ID" value="TCP21296.1"/>
    <property type="molecule type" value="Genomic_DNA"/>
</dbReference>
<dbReference type="NCBIfam" id="TIGR02123">
    <property type="entry name" value="TRAP_fused"/>
    <property type="match status" value="1"/>
</dbReference>
<name>A0A4V2SKY8_9BACL</name>
<dbReference type="AlphaFoldDB" id="A0A4V2SKY8"/>
<evidence type="ECO:0000256" key="1">
    <source>
        <dbReference type="SAM" id="Phobius"/>
    </source>
</evidence>
<feature type="transmembrane region" description="Helical" evidence="1">
    <location>
        <begin position="391"/>
        <end position="416"/>
    </location>
</feature>
<dbReference type="Proteomes" id="UP000295416">
    <property type="component" value="Unassembled WGS sequence"/>
</dbReference>
<feature type="transmembrane region" description="Helical" evidence="1">
    <location>
        <begin position="549"/>
        <end position="572"/>
    </location>
</feature>